<evidence type="ECO:0000256" key="1">
    <source>
        <dbReference type="SAM" id="MobiDB-lite"/>
    </source>
</evidence>
<comment type="caution">
    <text evidence="2">The sequence shown here is derived from an EMBL/GenBank/DDBJ whole genome shotgun (WGS) entry which is preliminary data.</text>
</comment>
<proteinExistence type="predicted"/>
<gene>
    <name evidence="2" type="ORF">D5H75_00600</name>
</gene>
<feature type="compositionally biased region" description="Low complexity" evidence="1">
    <location>
        <begin position="1"/>
        <end position="12"/>
    </location>
</feature>
<evidence type="ECO:0000313" key="3">
    <source>
        <dbReference type="Proteomes" id="UP000265768"/>
    </source>
</evidence>
<dbReference type="Proteomes" id="UP000265768">
    <property type="component" value="Unassembled WGS sequence"/>
</dbReference>
<dbReference type="EMBL" id="QZEY01000001">
    <property type="protein sequence ID" value="RJL35361.1"/>
    <property type="molecule type" value="Genomic_DNA"/>
</dbReference>
<feature type="region of interest" description="Disordered" evidence="1">
    <location>
        <begin position="1"/>
        <end position="54"/>
    </location>
</feature>
<reference evidence="2 3" key="1">
    <citation type="submission" date="2018-09" db="EMBL/GenBank/DDBJ databases">
        <title>YIM 75507 draft genome.</title>
        <authorList>
            <person name="Tang S."/>
            <person name="Feng Y."/>
        </authorList>
    </citation>
    <scope>NUCLEOTIDE SEQUENCE [LARGE SCALE GENOMIC DNA]</scope>
    <source>
        <strain evidence="2 3">YIM 75507</strain>
    </source>
</reference>
<dbReference type="AlphaFoldDB" id="A0A3A4B2I0"/>
<feature type="compositionally biased region" description="Basic and acidic residues" evidence="1">
    <location>
        <begin position="37"/>
        <end position="53"/>
    </location>
</feature>
<evidence type="ECO:0000313" key="2">
    <source>
        <dbReference type="EMBL" id="RJL35361.1"/>
    </source>
</evidence>
<name>A0A3A4B2I0_9ACTN</name>
<protein>
    <submittedName>
        <fullName evidence="2">Uncharacterized protein</fullName>
    </submittedName>
</protein>
<accession>A0A3A4B2I0</accession>
<sequence length="94" mass="9724">MYTMISASAATVPPAPPEPVSGGPQGDQQAHGGLGDHPGHHGHEEFRQAHEASRAATYPVTRGLVLPRGAAAPSGRRTFRVRPRIGAMTAPAAI</sequence>
<keyword evidence="3" id="KW-1185">Reference proteome</keyword>
<organism evidence="2 3">
    <name type="scientific">Bailinhaonella thermotolerans</name>
    <dbReference type="NCBI Taxonomy" id="1070861"/>
    <lineage>
        <taxon>Bacteria</taxon>
        <taxon>Bacillati</taxon>
        <taxon>Actinomycetota</taxon>
        <taxon>Actinomycetes</taxon>
        <taxon>Streptosporangiales</taxon>
        <taxon>Streptosporangiaceae</taxon>
        <taxon>Bailinhaonella</taxon>
    </lineage>
</organism>